<keyword evidence="3" id="KW-1185">Reference proteome</keyword>
<dbReference type="EMBL" id="BLVO01000012">
    <property type="protein sequence ID" value="GFM32712.1"/>
    <property type="molecule type" value="Genomic_DNA"/>
</dbReference>
<feature type="domain" description="Amphi-Trp" evidence="1">
    <location>
        <begin position="1"/>
        <end position="85"/>
    </location>
</feature>
<protein>
    <recommendedName>
        <fullName evidence="1">Amphi-Trp domain-containing protein</fullName>
    </recommendedName>
</protein>
<evidence type="ECO:0000313" key="3">
    <source>
        <dbReference type="Proteomes" id="UP000503840"/>
    </source>
</evidence>
<dbReference type="Proteomes" id="UP000503840">
    <property type="component" value="Unassembled WGS sequence"/>
</dbReference>
<reference evidence="2 3" key="1">
    <citation type="submission" date="2020-05" db="EMBL/GenBank/DDBJ databases">
        <title>Draft genome sequence of Desulfovibrio sp. strain HN2T.</title>
        <authorList>
            <person name="Ueno A."/>
            <person name="Tamazawa S."/>
            <person name="Tamamura S."/>
            <person name="Murakami T."/>
            <person name="Kiyama T."/>
            <person name="Inomata H."/>
            <person name="Amano Y."/>
            <person name="Miyakawa K."/>
            <person name="Tamaki H."/>
            <person name="Naganuma T."/>
            <person name="Kaneko K."/>
        </authorList>
    </citation>
    <scope>NUCLEOTIDE SEQUENCE [LARGE SCALE GENOMIC DNA]</scope>
    <source>
        <strain evidence="2 3">HN2</strain>
    </source>
</reference>
<name>A0A7J0BHM9_9BACT</name>
<dbReference type="AlphaFoldDB" id="A0A7J0BHM9"/>
<gene>
    <name evidence="2" type="ORF">DSM101010T_10770</name>
</gene>
<dbReference type="RefSeq" id="WP_174404397.1">
    <property type="nucleotide sequence ID" value="NZ_BLVO01000012.1"/>
</dbReference>
<sequence>MPEEKFVFESIQDTQSIKVFLESLIQGFENEKVTLAAHGDKIDLAPNGLLEFSVKARKAGNSSKLTIKIGWKENRHKTEGSTLSVTTG</sequence>
<dbReference type="Pfam" id="PF20068">
    <property type="entry name" value="Amphi-Trp"/>
    <property type="match status" value="1"/>
</dbReference>
<organism evidence="2 3">
    <name type="scientific">Desulfovibrio subterraneus</name>
    <dbReference type="NCBI Taxonomy" id="2718620"/>
    <lineage>
        <taxon>Bacteria</taxon>
        <taxon>Pseudomonadati</taxon>
        <taxon>Thermodesulfobacteriota</taxon>
        <taxon>Desulfovibrionia</taxon>
        <taxon>Desulfovibrionales</taxon>
        <taxon>Desulfovibrionaceae</taxon>
        <taxon>Desulfovibrio</taxon>
    </lineage>
</organism>
<evidence type="ECO:0000259" key="1">
    <source>
        <dbReference type="Pfam" id="PF20068"/>
    </source>
</evidence>
<dbReference type="NCBIfam" id="TIGR04354">
    <property type="entry name" value="amphi-Trp"/>
    <property type="match status" value="1"/>
</dbReference>
<comment type="caution">
    <text evidence="2">The sequence shown here is derived from an EMBL/GenBank/DDBJ whole genome shotgun (WGS) entry which is preliminary data.</text>
</comment>
<dbReference type="InterPro" id="IPR027598">
    <property type="entry name" value="Amphi-Trp_dom"/>
</dbReference>
<proteinExistence type="predicted"/>
<accession>A0A7J0BHM9</accession>
<evidence type="ECO:0000313" key="2">
    <source>
        <dbReference type="EMBL" id="GFM32712.1"/>
    </source>
</evidence>